<dbReference type="EMBL" id="BAABBY010000004">
    <property type="protein sequence ID" value="GAA4203147.1"/>
    <property type="molecule type" value="Genomic_DNA"/>
</dbReference>
<organism evidence="1 2">
    <name type="scientific">Pedobacter jeongneungensis</name>
    <dbReference type="NCBI Taxonomy" id="947309"/>
    <lineage>
        <taxon>Bacteria</taxon>
        <taxon>Pseudomonadati</taxon>
        <taxon>Bacteroidota</taxon>
        <taxon>Sphingobacteriia</taxon>
        <taxon>Sphingobacteriales</taxon>
        <taxon>Sphingobacteriaceae</taxon>
        <taxon>Pedobacter</taxon>
    </lineage>
</organism>
<reference evidence="2" key="1">
    <citation type="journal article" date="2019" name="Int. J. Syst. Evol. Microbiol.">
        <title>The Global Catalogue of Microorganisms (GCM) 10K type strain sequencing project: providing services to taxonomists for standard genome sequencing and annotation.</title>
        <authorList>
            <consortium name="The Broad Institute Genomics Platform"/>
            <consortium name="The Broad Institute Genome Sequencing Center for Infectious Disease"/>
            <person name="Wu L."/>
            <person name="Ma J."/>
        </authorList>
    </citation>
    <scope>NUCLEOTIDE SEQUENCE [LARGE SCALE GENOMIC DNA]</scope>
    <source>
        <strain evidence="2">JCM 17626</strain>
    </source>
</reference>
<evidence type="ECO:0000313" key="1">
    <source>
        <dbReference type="EMBL" id="GAA4203147.1"/>
    </source>
</evidence>
<comment type="caution">
    <text evidence="1">The sequence shown here is derived from an EMBL/GenBank/DDBJ whole genome shotgun (WGS) entry which is preliminary data.</text>
</comment>
<sequence length="93" mass="10929">MSTYTIQEQFNQYLDLLNKIHNLGHDIDAAINEVEILDMEAKRTGYKQRLNMVTKSLISSLKNMNGKYPIHNYLGNQTTYLFIENDKLAFEYH</sequence>
<accession>A0ABP8BC83</accession>
<proteinExistence type="predicted"/>
<dbReference type="RefSeq" id="WP_344851231.1">
    <property type="nucleotide sequence ID" value="NZ_BAABBY010000004.1"/>
</dbReference>
<keyword evidence="2" id="KW-1185">Reference proteome</keyword>
<protein>
    <submittedName>
        <fullName evidence="1">Uncharacterized protein</fullName>
    </submittedName>
</protein>
<dbReference type="Proteomes" id="UP001501772">
    <property type="component" value="Unassembled WGS sequence"/>
</dbReference>
<name>A0ABP8BC83_9SPHI</name>
<evidence type="ECO:0000313" key="2">
    <source>
        <dbReference type="Proteomes" id="UP001501772"/>
    </source>
</evidence>
<gene>
    <name evidence="1" type="ORF">GCM10022289_18960</name>
</gene>